<name>A0AAD4HMY2_9AGAM</name>
<dbReference type="Proteomes" id="UP001195769">
    <property type="component" value="Unassembled WGS sequence"/>
</dbReference>
<reference evidence="2" key="1">
    <citation type="journal article" date="2020" name="New Phytol.">
        <title>Comparative genomics reveals dynamic genome evolution in host specialist ectomycorrhizal fungi.</title>
        <authorList>
            <person name="Lofgren L.A."/>
            <person name="Nguyen N.H."/>
            <person name="Vilgalys R."/>
            <person name="Ruytinx J."/>
            <person name="Liao H.L."/>
            <person name="Branco S."/>
            <person name="Kuo A."/>
            <person name="LaButti K."/>
            <person name="Lipzen A."/>
            <person name="Andreopoulos W."/>
            <person name="Pangilinan J."/>
            <person name="Riley R."/>
            <person name="Hundley H."/>
            <person name="Na H."/>
            <person name="Barry K."/>
            <person name="Grigoriev I.V."/>
            <person name="Stajich J.E."/>
            <person name="Kennedy P.G."/>
        </authorList>
    </citation>
    <scope>NUCLEOTIDE SEQUENCE</scope>
    <source>
        <strain evidence="2">FC203</strain>
    </source>
</reference>
<evidence type="ECO:0000313" key="2">
    <source>
        <dbReference type="EMBL" id="KAG1901169.1"/>
    </source>
</evidence>
<dbReference type="InterPro" id="IPR001245">
    <property type="entry name" value="Ser-Thr/Tyr_kinase_cat_dom"/>
</dbReference>
<keyword evidence="3" id="KW-1185">Reference proteome</keyword>
<evidence type="ECO:0000313" key="3">
    <source>
        <dbReference type="Proteomes" id="UP001195769"/>
    </source>
</evidence>
<dbReference type="GO" id="GO:0004672">
    <property type="term" value="F:protein kinase activity"/>
    <property type="evidence" value="ECO:0007669"/>
    <property type="project" value="InterPro"/>
</dbReference>
<dbReference type="EMBL" id="JABBWK010000023">
    <property type="protein sequence ID" value="KAG1901169.1"/>
    <property type="molecule type" value="Genomic_DNA"/>
</dbReference>
<dbReference type="Gene3D" id="1.10.510.10">
    <property type="entry name" value="Transferase(Phosphotransferase) domain 1"/>
    <property type="match status" value="1"/>
</dbReference>
<evidence type="ECO:0000259" key="1">
    <source>
        <dbReference type="Pfam" id="PF07714"/>
    </source>
</evidence>
<dbReference type="RefSeq" id="XP_041226744.1">
    <property type="nucleotide sequence ID" value="XM_041371134.1"/>
</dbReference>
<dbReference type="SUPFAM" id="SSF56112">
    <property type="entry name" value="Protein kinase-like (PK-like)"/>
    <property type="match status" value="1"/>
</dbReference>
<protein>
    <recommendedName>
        <fullName evidence="1">Serine-threonine/tyrosine-protein kinase catalytic domain-containing protein</fullName>
    </recommendedName>
</protein>
<gene>
    <name evidence="2" type="ORF">F5891DRAFT_265044</name>
</gene>
<dbReference type="InterPro" id="IPR011009">
    <property type="entry name" value="Kinase-like_dom_sf"/>
</dbReference>
<dbReference type="Pfam" id="PF07714">
    <property type="entry name" value="PK_Tyr_Ser-Thr"/>
    <property type="match status" value="1"/>
</dbReference>
<feature type="domain" description="Serine-threonine/tyrosine-protein kinase catalytic" evidence="1">
    <location>
        <begin position="34"/>
        <end position="97"/>
    </location>
</feature>
<dbReference type="AlphaFoldDB" id="A0AAD4HMY2"/>
<sequence length="130" mass="14650">MFTYYPEGAKTKIIQASVYRRTESIAYTTGATSWRIKRELGIRAALNHANIVPIYGYTYSFSSLPAIVTPFAENGSLVDYLEREGAVLTLVRRFQLAELQYGQASRATSFRSAVSCCRYARNILNLLMMS</sequence>
<comment type="caution">
    <text evidence="2">The sequence shown here is derived from an EMBL/GenBank/DDBJ whole genome shotgun (WGS) entry which is preliminary data.</text>
</comment>
<organism evidence="2 3">
    <name type="scientific">Suillus fuscotomentosus</name>
    <dbReference type="NCBI Taxonomy" id="1912939"/>
    <lineage>
        <taxon>Eukaryota</taxon>
        <taxon>Fungi</taxon>
        <taxon>Dikarya</taxon>
        <taxon>Basidiomycota</taxon>
        <taxon>Agaricomycotina</taxon>
        <taxon>Agaricomycetes</taxon>
        <taxon>Agaricomycetidae</taxon>
        <taxon>Boletales</taxon>
        <taxon>Suillineae</taxon>
        <taxon>Suillaceae</taxon>
        <taxon>Suillus</taxon>
    </lineage>
</organism>
<accession>A0AAD4HMY2</accession>
<dbReference type="GeneID" id="64665432"/>
<proteinExistence type="predicted"/>